<gene>
    <name evidence="15" type="ORF">CLV40_13067</name>
</gene>
<dbReference type="Pfam" id="PF00015">
    <property type="entry name" value="MCPsignal"/>
    <property type="match status" value="1"/>
</dbReference>
<keyword evidence="9 11" id="KW-0807">Transducer</keyword>
<dbReference type="OrthoDB" id="5177055at2"/>
<keyword evidence="6 12" id="KW-0812">Transmembrane</keyword>
<keyword evidence="2" id="KW-1003">Cell membrane</keyword>
<dbReference type="GO" id="GO:0006935">
    <property type="term" value="P:chemotaxis"/>
    <property type="evidence" value="ECO:0007669"/>
    <property type="project" value="UniProtKB-KW"/>
</dbReference>
<dbReference type="Proteomes" id="UP000239203">
    <property type="component" value="Unassembled WGS sequence"/>
</dbReference>
<dbReference type="PRINTS" id="PR00260">
    <property type="entry name" value="CHEMTRNSDUCR"/>
</dbReference>
<evidence type="ECO:0000256" key="3">
    <source>
        <dbReference type="ARBA" id="ARBA00022481"/>
    </source>
</evidence>
<evidence type="ECO:0000256" key="9">
    <source>
        <dbReference type="ARBA" id="ARBA00023224"/>
    </source>
</evidence>
<evidence type="ECO:0000256" key="4">
    <source>
        <dbReference type="ARBA" id="ARBA00022500"/>
    </source>
</evidence>
<dbReference type="GO" id="GO:0007165">
    <property type="term" value="P:signal transduction"/>
    <property type="evidence" value="ECO:0007669"/>
    <property type="project" value="UniProtKB-KW"/>
</dbReference>
<dbReference type="Pfam" id="PF02203">
    <property type="entry name" value="TarH"/>
    <property type="match status" value="1"/>
</dbReference>
<evidence type="ECO:0000256" key="6">
    <source>
        <dbReference type="ARBA" id="ARBA00022692"/>
    </source>
</evidence>
<organism evidence="15 16">
    <name type="scientific">Actinokineospora auranticolor</name>
    <dbReference type="NCBI Taxonomy" id="155976"/>
    <lineage>
        <taxon>Bacteria</taxon>
        <taxon>Bacillati</taxon>
        <taxon>Actinomycetota</taxon>
        <taxon>Actinomycetes</taxon>
        <taxon>Pseudonocardiales</taxon>
        <taxon>Pseudonocardiaceae</taxon>
        <taxon>Actinokineospora</taxon>
    </lineage>
</organism>
<dbReference type="PANTHER" id="PTHR32089:SF112">
    <property type="entry name" value="LYSOZYME-LIKE PROTEIN-RELATED"/>
    <property type="match status" value="1"/>
</dbReference>
<dbReference type="GO" id="GO:0005886">
    <property type="term" value="C:plasma membrane"/>
    <property type="evidence" value="ECO:0007669"/>
    <property type="project" value="UniProtKB-SubCell"/>
</dbReference>
<dbReference type="PANTHER" id="PTHR32089">
    <property type="entry name" value="METHYL-ACCEPTING CHEMOTAXIS PROTEIN MCPB"/>
    <property type="match status" value="1"/>
</dbReference>
<dbReference type="PROSITE" id="PS50111">
    <property type="entry name" value="CHEMOTAXIS_TRANSDUC_2"/>
    <property type="match status" value="1"/>
</dbReference>
<feature type="domain" description="HAMP" evidence="14">
    <location>
        <begin position="228"/>
        <end position="280"/>
    </location>
</feature>
<evidence type="ECO:0000256" key="12">
    <source>
        <dbReference type="SAM" id="Phobius"/>
    </source>
</evidence>
<accession>A0A2S6GDE9</accession>
<evidence type="ECO:0000256" key="2">
    <source>
        <dbReference type="ARBA" id="ARBA00022475"/>
    </source>
</evidence>
<evidence type="ECO:0000259" key="14">
    <source>
        <dbReference type="PROSITE" id="PS50885"/>
    </source>
</evidence>
<comment type="subcellular location">
    <subcellularLocation>
        <location evidence="1">Cell inner membrane</location>
        <topology evidence="1">Multi-pass membrane protein</topology>
    </subcellularLocation>
</comment>
<name>A0A2S6GDE9_9PSEU</name>
<evidence type="ECO:0000256" key="7">
    <source>
        <dbReference type="ARBA" id="ARBA00022989"/>
    </source>
</evidence>
<evidence type="ECO:0000313" key="15">
    <source>
        <dbReference type="EMBL" id="PPK63275.1"/>
    </source>
</evidence>
<dbReference type="PROSITE" id="PS50885">
    <property type="entry name" value="HAMP"/>
    <property type="match status" value="1"/>
</dbReference>
<keyword evidence="16" id="KW-1185">Reference proteome</keyword>
<reference evidence="15 16" key="1">
    <citation type="submission" date="2018-02" db="EMBL/GenBank/DDBJ databases">
        <title>Genomic Encyclopedia of Archaeal and Bacterial Type Strains, Phase II (KMG-II): from individual species to whole genera.</title>
        <authorList>
            <person name="Goeker M."/>
        </authorList>
    </citation>
    <scope>NUCLEOTIDE SEQUENCE [LARGE SCALE GENOMIC DNA]</scope>
    <source>
        <strain evidence="15 16">YU 961-1</strain>
    </source>
</reference>
<keyword evidence="4" id="KW-0145">Chemotaxis</keyword>
<dbReference type="SMART" id="SM00283">
    <property type="entry name" value="MA"/>
    <property type="match status" value="1"/>
</dbReference>
<dbReference type="InterPro" id="IPR004090">
    <property type="entry name" value="Chemotax_Me-accpt_rcpt"/>
</dbReference>
<dbReference type="InterPro" id="IPR003122">
    <property type="entry name" value="Tar_rcpt_lig-bd"/>
</dbReference>
<dbReference type="GO" id="GO:0004888">
    <property type="term" value="F:transmembrane signaling receptor activity"/>
    <property type="evidence" value="ECO:0007669"/>
    <property type="project" value="InterPro"/>
</dbReference>
<evidence type="ECO:0000313" key="16">
    <source>
        <dbReference type="Proteomes" id="UP000239203"/>
    </source>
</evidence>
<feature type="transmembrane region" description="Helical" evidence="12">
    <location>
        <begin position="205"/>
        <end position="226"/>
    </location>
</feature>
<sequence>MTESTTVDPAAAGRRGPRGVFANRSLTSKILSVVVFSSLITITVGTVGVIALNSAAEATKRIDNNVAALNDLNSLNSAGSGGTLNMLLATAVGNPQKAGELLAEANKKIDISFAAYNSYQSRGTFDQKLIDEWNAASAVFGKVLGDKVIPAAMSGDAAAGVQAFLTEGKPALDKFNEVSGRMLDAERARTIAEIEKVTAERDSSVTLAIIVMAIGLVASIAVGLLITRSITKPMRGLSAALEGVADGDLTRTVEVGSKDEVGRMAAALNKATDSMREIVGTISRGVGSLKASTQQMSDMSAQVTTSAEETSAQAGVVTAAADQVANNVQTVATGADEMSASIKEIAQSANEAAGVAGQAVSVAAATNSTVAKLGESSMEIGNVVKVITSIAEQTNLLALNATIEAARAGDAGKGFAVVANEVKDLAQETAKATEDISRRVEMIQADTANAVNAIDEISEIIGRINDFQLTIASAVEEQTATTTEMNRNVGEASAGVSEIAANIGGVAASAGNTTGTVTQTATVLEGLTSLSSELQDQVNRFKL</sequence>
<dbReference type="Gene3D" id="1.10.287.950">
    <property type="entry name" value="Methyl-accepting chemotaxis protein"/>
    <property type="match status" value="1"/>
</dbReference>
<evidence type="ECO:0000256" key="11">
    <source>
        <dbReference type="PROSITE-ProRule" id="PRU00284"/>
    </source>
</evidence>
<dbReference type="InterPro" id="IPR003660">
    <property type="entry name" value="HAMP_dom"/>
</dbReference>
<feature type="transmembrane region" description="Helical" evidence="12">
    <location>
        <begin position="30"/>
        <end position="52"/>
    </location>
</feature>
<dbReference type="EMBL" id="PTIX01000030">
    <property type="protein sequence ID" value="PPK63275.1"/>
    <property type="molecule type" value="Genomic_DNA"/>
</dbReference>
<dbReference type="AlphaFoldDB" id="A0A2S6GDE9"/>
<dbReference type="SUPFAM" id="SSF58104">
    <property type="entry name" value="Methyl-accepting chemotaxis protein (MCP) signaling domain"/>
    <property type="match status" value="1"/>
</dbReference>
<feature type="domain" description="Methyl-accepting transducer" evidence="13">
    <location>
        <begin position="285"/>
        <end position="514"/>
    </location>
</feature>
<keyword evidence="7 12" id="KW-1133">Transmembrane helix</keyword>
<evidence type="ECO:0000256" key="10">
    <source>
        <dbReference type="ARBA" id="ARBA00029447"/>
    </source>
</evidence>
<keyword evidence="5" id="KW-0997">Cell inner membrane</keyword>
<evidence type="ECO:0000256" key="8">
    <source>
        <dbReference type="ARBA" id="ARBA00023136"/>
    </source>
</evidence>
<dbReference type="Pfam" id="PF00672">
    <property type="entry name" value="HAMP"/>
    <property type="match status" value="1"/>
</dbReference>
<evidence type="ECO:0000259" key="13">
    <source>
        <dbReference type="PROSITE" id="PS50111"/>
    </source>
</evidence>
<evidence type="ECO:0000256" key="5">
    <source>
        <dbReference type="ARBA" id="ARBA00022519"/>
    </source>
</evidence>
<dbReference type="CDD" id="cd06225">
    <property type="entry name" value="HAMP"/>
    <property type="match status" value="1"/>
</dbReference>
<comment type="caution">
    <text evidence="15">The sequence shown here is derived from an EMBL/GenBank/DDBJ whole genome shotgun (WGS) entry which is preliminary data.</text>
</comment>
<comment type="similarity">
    <text evidence="10">Belongs to the methyl-accepting chemotaxis (MCP) protein family.</text>
</comment>
<keyword evidence="8 12" id="KW-0472">Membrane</keyword>
<keyword evidence="3" id="KW-0488">Methylation</keyword>
<protein>
    <submittedName>
        <fullName evidence="15">Methyl-accepting chemotaxis protein</fullName>
    </submittedName>
</protein>
<dbReference type="SMART" id="SM00304">
    <property type="entry name" value="HAMP"/>
    <property type="match status" value="2"/>
</dbReference>
<dbReference type="InterPro" id="IPR004089">
    <property type="entry name" value="MCPsignal_dom"/>
</dbReference>
<evidence type="ECO:0000256" key="1">
    <source>
        <dbReference type="ARBA" id="ARBA00004429"/>
    </source>
</evidence>
<proteinExistence type="inferred from homology"/>